<dbReference type="RefSeq" id="WP_389357843.1">
    <property type="nucleotide sequence ID" value="NZ_JBIACK010000001.1"/>
</dbReference>
<name>A0ABW6K5W2_9BACI</name>
<dbReference type="Pfam" id="PF07875">
    <property type="entry name" value="Coat_F"/>
    <property type="match status" value="1"/>
</dbReference>
<keyword evidence="1" id="KW-0749">Sporulation</keyword>
<comment type="similarity">
    <text evidence="3">Belongs to the CotF family.</text>
</comment>
<comment type="subcellular location">
    <subcellularLocation>
        <location evidence="2">Spore coat</location>
    </subcellularLocation>
</comment>
<keyword evidence="5" id="KW-1185">Reference proteome</keyword>
<sequence length="190" mass="21772">MQNNQLGAHEVIELHEVLNDAINGINQFHLYEPHVQDETLREILNHQIEFLIKEYNQLVNVMNTNSQNQGAVSYRTFTGYVPRYGLDEPQSSYPKPTANQLTDQDIATGMLSCHKSSAMMKMTAALEFANLQLRNMMTQGAKNCSDLAYETFQYMNERGYYQVPILSNQADILGQYIQAPNQHNLQYGFQ</sequence>
<evidence type="ECO:0000313" key="5">
    <source>
        <dbReference type="Proteomes" id="UP001601059"/>
    </source>
</evidence>
<dbReference type="InterPro" id="IPR012851">
    <property type="entry name" value="Spore_coat_CotF-like"/>
</dbReference>
<dbReference type="EMBL" id="JBIACK010000001">
    <property type="protein sequence ID" value="MFE8699552.1"/>
    <property type="molecule type" value="Genomic_DNA"/>
</dbReference>
<comment type="caution">
    <text evidence="4">The sequence shown here is derived from an EMBL/GenBank/DDBJ whole genome shotgun (WGS) entry which is preliminary data.</text>
</comment>
<dbReference type="Gene3D" id="1.20.1260.10">
    <property type="match status" value="1"/>
</dbReference>
<dbReference type="Proteomes" id="UP001601059">
    <property type="component" value="Unassembled WGS sequence"/>
</dbReference>
<reference evidence="4 5" key="1">
    <citation type="submission" date="2024-08" db="EMBL/GenBank/DDBJ databases">
        <title>Two novel Cytobacillus novel species.</title>
        <authorList>
            <person name="Liu G."/>
        </authorList>
    </citation>
    <scope>NUCLEOTIDE SEQUENCE [LARGE SCALE GENOMIC DNA]</scope>
    <source>
        <strain evidence="4 5">FJAT-54145</strain>
    </source>
</reference>
<dbReference type="PANTHER" id="PTHR39183:SF1">
    <property type="entry name" value="SPORE COAT PROTEIN F-LIKE PROTEIN YHCQ"/>
    <property type="match status" value="1"/>
</dbReference>
<evidence type="ECO:0000313" key="4">
    <source>
        <dbReference type="EMBL" id="MFE8699552.1"/>
    </source>
</evidence>
<evidence type="ECO:0000256" key="3">
    <source>
        <dbReference type="ARBA" id="ARBA00024344"/>
    </source>
</evidence>
<dbReference type="InterPro" id="IPR012347">
    <property type="entry name" value="Ferritin-like"/>
</dbReference>
<keyword evidence="4" id="KW-0946">Virion</keyword>
<accession>A0ABW6K5W2</accession>
<evidence type="ECO:0000256" key="2">
    <source>
        <dbReference type="ARBA" id="ARBA00024325"/>
    </source>
</evidence>
<keyword evidence="4" id="KW-0167">Capsid protein</keyword>
<proteinExistence type="inferred from homology"/>
<organism evidence="4 5">
    <name type="scientific">Cytobacillus spartinae</name>
    <dbReference type="NCBI Taxonomy" id="3299023"/>
    <lineage>
        <taxon>Bacteria</taxon>
        <taxon>Bacillati</taxon>
        <taxon>Bacillota</taxon>
        <taxon>Bacilli</taxon>
        <taxon>Bacillales</taxon>
        <taxon>Bacillaceae</taxon>
        <taxon>Cytobacillus</taxon>
    </lineage>
</organism>
<evidence type="ECO:0000256" key="1">
    <source>
        <dbReference type="ARBA" id="ARBA00022969"/>
    </source>
</evidence>
<dbReference type="PANTHER" id="PTHR39183">
    <property type="entry name" value="SPORE COAT PROTEIN F-LIKE PROTEIN YHCQ"/>
    <property type="match status" value="1"/>
</dbReference>
<gene>
    <name evidence="4" type="ORF">ACFYKX_02825</name>
</gene>
<protein>
    <submittedName>
        <fullName evidence="4">Spore coat protein</fullName>
    </submittedName>
</protein>